<dbReference type="SMART" id="SM00248">
    <property type="entry name" value="ANK"/>
    <property type="match status" value="10"/>
</dbReference>
<feature type="repeat" description="ANK" evidence="2">
    <location>
        <begin position="939"/>
        <end position="971"/>
    </location>
</feature>
<dbReference type="InterPro" id="IPR002110">
    <property type="entry name" value="Ankyrin_rpt"/>
</dbReference>
<dbReference type="Gene3D" id="1.25.40.20">
    <property type="entry name" value="Ankyrin repeat-containing domain"/>
    <property type="match status" value="1"/>
</dbReference>
<keyword evidence="1" id="KW-0677">Repeat</keyword>
<feature type="repeat" description="ANK" evidence="2">
    <location>
        <begin position="1038"/>
        <end position="1070"/>
    </location>
</feature>
<feature type="domain" description="Nephrocystin 3-like N-terminal" evidence="5">
    <location>
        <begin position="395"/>
        <end position="557"/>
    </location>
</feature>
<dbReference type="Pfam" id="PF22939">
    <property type="entry name" value="WHD_GPIID"/>
    <property type="match status" value="1"/>
</dbReference>
<dbReference type="Pfam" id="PF12796">
    <property type="entry name" value="Ank_2"/>
    <property type="match status" value="3"/>
</dbReference>
<reference evidence="7" key="1">
    <citation type="journal article" date="2015" name="PLoS Genet.">
        <title>The dynamic genome and transcriptome of the human fungal pathogen Blastomyces and close relative Emmonsia.</title>
        <authorList>
            <person name="Munoz J.F."/>
            <person name="Gauthier G.M."/>
            <person name="Desjardins C.A."/>
            <person name="Gallo J.E."/>
            <person name="Holder J."/>
            <person name="Sullivan T.D."/>
            <person name="Marty A.J."/>
            <person name="Carmen J.C."/>
            <person name="Chen Z."/>
            <person name="Ding L."/>
            <person name="Gujja S."/>
            <person name="Magrini V."/>
            <person name="Misas E."/>
            <person name="Mitreva M."/>
            <person name="Priest M."/>
            <person name="Saif S."/>
            <person name="Whiston E.A."/>
            <person name="Young S."/>
            <person name="Zeng Q."/>
            <person name="Goldman W.E."/>
            <person name="Mardis E.R."/>
            <person name="Taylor J.W."/>
            <person name="McEwen J.G."/>
            <person name="Clay O.K."/>
            <person name="Klein B.S."/>
            <person name="Cuomo C.A."/>
        </authorList>
    </citation>
    <scope>NUCLEOTIDE SEQUENCE [LARGE SCALE GENOMIC DNA]</scope>
    <source>
        <strain evidence="7">UAMH 139</strain>
    </source>
</reference>
<accession>A0A0H1BPS9</accession>
<evidence type="ECO:0000259" key="5">
    <source>
        <dbReference type="Pfam" id="PF24883"/>
    </source>
</evidence>
<comment type="caution">
    <text evidence="6">The sequence shown here is derived from an EMBL/GenBank/DDBJ whole genome shotgun (WGS) entry which is preliminary data.</text>
</comment>
<dbReference type="PANTHER" id="PTHR46082:SF11">
    <property type="entry name" value="AAA+ ATPASE DOMAIN-CONTAINING PROTEIN-RELATED"/>
    <property type="match status" value="1"/>
</dbReference>
<dbReference type="PROSITE" id="PS50088">
    <property type="entry name" value="ANK_REPEAT"/>
    <property type="match status" value="8"/>
</dbReference>
<dbReference type="OrthoDB" id="5416940at2759"/>
<dbReference type="Pfam" id="PF24883">
    <property type="entry name" value="NPHP3_N"/>
    <property type="match status" value="1"/>
</dbReference>
<dbReference type="Pfam" id="PF23239">
    <property type="entry name" value="DUF7069"/>
    <property type="match status" value="1"/>
</dbReference>
<dbReference type="STRING" id="2060906.A0A0H1BPS9"/>
<feature type="repeat" description="ANK" evidence="2">
    <location>
        <begin position="906"/>
        <end position="938"/>
    </location>
</feature>
<organism evidence="6 7">
    <name type="scientific">Blastomyces silverae</name>
    <dbReference type="NCBI Taxonomy" id="2060906"/>
    <lineage>
        <taxon>Eukaryota</taxon>
        <taxon>Fungi</taxon>
        <taxon>Dikarya</taxon>
        <taxon>Ascomycota</taxon>
        <taxon>Pezizomycotina</taxon>
        <taxon>Eurotiomycetes</taxon>
        <taxon>Eurotiomycetidae</taxon>
        <taxon>Onygenales</taxon>
        <taxon>Ajellomycetaceae</taxon>
        <taxon>Blastomyces</taxon>
    </lineage>
</organism>
<dbReference type="InterPro" id="IPR055497">
    <property type="entry name" value="DUF7069"/>
</dbReference>
<feature type="repeat" description="ANK" evidence="2">
    <location>
        <begin position="1005"/>
        <end position="1037"/>
    </location>
</feature>
<feature type="domain" description="DUF7069" evidence="4">
    <location>
        <begin position="587"/>
        <end position="653"/>
    </location>
</feature>
<gene>
    <name evidence="6" type="ORF">EMPG_11994</name>
</gene>
<evidence type="ECO:0000313" key="7">
    <source>
        <dbReference type="Proteomes" id="UP000053573"/>
    </source>
</evidence>
<evidence type="ECO:0000313" key="6">
    <source>
        <dbReference type="EMBL" id="KLJ13037.1"/>
    </source>
</evidence>
<dbReference type="PRINTS" id="PR01415">
    <property type="entry name" value="ANKYRIN"/>
</dbReference>
<dbReference type="InterPro" id="IPR053137">
    <property type="entry name" value="NLR-like"/>
</dbReference>
<dbReference type="SUPFAM" id="SSF48403">
    <property type="entry name" value="Ankyrin repeat"/>
    <property type="match status" value="1"/>
</dbReference>
<proteinExistence type="predicted"/>
<dbReference type="Gene3D" id="3.40.50.300">
    <property type="entry name" value="P-loop containing nucleotide triphosphate hydrolases"/>
    <property type="match status" value="1"/>
</dbReference>
<keyword evidence="2" id="KW-0040">ANK repeat</keyword>
<dbReference type="SUPFAM" id="SSF53167">
    <property type="entry name" value="Purine and uridine phosphorylases"/>
    <property type="match status" value="1"/>
</dbReference>
<dbReference type="InterPro" id="IPR035994">
    <property type="entry name" value="Nucleoside_phosphorylase_sf"/>
</dbReference>
<evidence type="ECO:0000256" key="1">
    <source>
        <dbReference type="ARBA" id="ARBA00022737"/>
    </source>
</evidence>
<dbReference type="PROSITE" id="PS50297">
    <property type="entry name" value="ANK_REP_REGION"/>
    <property type="match status" value="8"/>
</dbReference>
<dbReference type="InterPro" id="IPR054471">
    <property type="entry name" value="GPIID_WHD"/>
</dbReference>
<feature type="repeat" description="ANK" evidence="2">
    <location>
        <begin position="1137"/>
        <end position="1169"/>
    </location>
</feature>
<dbReference type="InterPro" id="IPR027417">
    <property type="entry name" value="P-loop_NTPase"/>
</dbReference>
<dbReference type="GO" id="GO:0003824">
    <property type="term" value="F:catalytic activity"/>
    <property type="evidence" value="ECO:0007669"/>
    <property type="project" value="InterPro"/>
</dbReference>
<dbReference type="EMBL" id="LDEV01000550">
    <property type="protein sequence ID" value="KLJ13037.1"/>
    <property type="molecule type" value="Genomic_DNA"/>
</dbReference>
<dbReference type="InterPro" id="IPR036770">
    <property type="entry name" value="Ankyrin_rpt-contain_sf"/>
</dbReference>
<dbReference type="Gene3D" id="3.40.50.1580">
    <property type="entry name" value="Nucleoside phosphorylase domain"/>
    <property type="match status" value="1"/>
</dbReference>
<dbReference type="SUPFAM" id="SSF52540">
    <property type="entry name" value="P-loop containing nucleoside triphosphate hydrolases"/>
    <property type="match status" value="1"/>
</dbReference>
<dbReference type="InterPro" id="IPR056884">
    <property type="entry name" value="NPHP3-like_N"/>
</dbReference>
<feature type="repeat" description="ANK" evidence="2">
    <location>
        <begin position="1071"/>
        <end position="1103"/>
    </location>
</feature>
<feature type="repeat" description="ANK" evidence="2">
    <location>
        <begin position="972"/>
        <end position="1004"/>
    </location>
</feature>
<dbReference type="GO" id="GO:0009116">
    <property type="term" value="P:nucleoside metabolic process"/>
    <property type="evidence" value="ECO:0007669"/>
    <property type="project" value="InterPro"/>
</dbReference>
<protein>
    <submittedName>
        <fullName evidence="6">Uncharacterized protein</fullName>
    </submittedName>
</protein>
<dbReference type="AlphaFoldDB" id="A0A0H1BPS9"/>
<dbReference type="PANTHER" id="PTHR46082">
    <property type="entry name" value="ATP/GTP-BINDING PROTEIN-RELATED"/>
    <property type="match status" value="1"/>
</dbReference>
<keyword evidence="7" id="KW-1185">Reference proteome</keyword>
<feature type="domain" description="GPI inositol-deacylase winged helix" evidence="3">
    <location>
        <begin position="676"/>
        <end position="754"/>
    </location>
</feature>
<name>A0A0H1BPS9_9EURO</name>
<evidence type="ECO:0000259" key="4">
    <source>
        <dbReference type="Pfam" id="PF23239"/>
    </source>
</evidence>
<dbReference type="Pfam" id="PF13637">
    <property type="entry name" value="Ank_4"/>
    <property type="match status" value="1"/>
</dbReference>
<sequence length="1203" mass="134804">MSDQNKNYTVGWICAISTELVAARNFLDEKHEGPVYVTRNDANSYTLGRIGEHNVVIACLPNGEYGIASAASVAKDMQHSFPHTRIGLMVGIGGGAPSEKHDIRLGDIVVSTPCGNDGGVFQYDFGKTIQGQRFQTTGFLNKPPSSLLTAVSTLKAEYEIDGHQLECAISNILEKKSRLRKKYKRPDPSTDRLYQNGFIHPSNGEASRVATCAETCDKSQLVPRLERLEEDDNPAIHYGLIASANQLMKNASIRDELSAERNVLCFEMEAAGLMNTFPCLVIRGICDYSDSHKNKEWQGYAAMTAAAYAKDLLCKIHPRRVEAEKKISEVLSGLQEIAADHRDITRMQLELQQDTAKQKMSDKQKTCLQLFRLTKSTEDATYEWYKDRVEDRVEGTCEWFLRHNHFREWLKRESGPLLVSADPGCGKSVLAKYLIDRELPGLATICYFFFKDQDQNTVRQALCALLHQLFSQKPSLIQHAMKPFDENGPGLVNSTKSLWTILGDAVRDPEAGPVIMVLDALDECDTLELEDLVWNMEAQFQSNQSGYGKLKYLLTSRPYEQIVSKFWRLLDAFPQIRIPGEEESENISGEVNLVIQYRVKRLAREKVLSDQVKRHLENRLLEIQHRTYLWVYLVFDYLSAEDFKKTPKGVDSTIDTMPKNINEAYEQILNKSTEHSAVRKAMGIILAAARPLTLSEMNVAMNIDNTSESIYDLDLEEEEDFKIRLRSWCGLFVSIYQGKVHFLHQTAREFLVTDLPSSTTLPTKLHWHHSITMHDAHRILAEPCVRYLNFFNFEASLPTDTSAEASPHIDRRAFLDYSAQFWALHFREAHISNDDATITSLVLGISDPYSRAYSVWFQIYRDAGRHIYLPSPGFSTGLMVASYFGHSDVTKLLVDKDPDLESTDQCGMTSLSWAAMQGYEMIVKLLLEKGVNLEPPDAYGRTPLSWAAENRHETVVELLLEKSTDMGSADQCGMTSLSWASLCGYQAVIKLLLEKGVNLESKDQNGRTSLLLAAQSGHEAVVKLLLEKGANLESKDADGMTPLSWAAMQGHETVVKLLLENSANLKSKDEHGTTSLSWAAMQGHETVVKLLLEKGANPKSKDEHGMTSLSWAAMTGQKTVAKLLLEKGANLESKDKGGRTSLSWAAECGDETVFKLLLENGANGESEDKYGGTPLLYAAEKGYKVAVKLLHEKNTEKSRIVLI</sequence>
<evidence type="ECO:0000256" key="2">
    <source>
        <dbReference type="PROSITE-ProRule" id="PRU00023"/>
    </source>
</evidence>
<dbReference type="Proteomes" id="UP000053573">
    <property type="component" value="Unassembled WGS sequence"/>
</dbReference>
<evidence type="ECO:0000259" key="3">
    <source>
        <dbReference type="Pfam" id="PF22939"/>
    </source>
</evidence>
<feature type="repeat" description="ANK" evidence="2">
    <location>
        <begin position="1104"/>
        <end position="1136"/>
    </location>
</feature>